<dbReference type="Proteomes" id="UP001432180">
    <property type="component" value="Chromosome"/>
</dbReference>
<accession>A0ABZ0SBA0</accession>
<dbReference type="RefSeq" id="WP_328984062.1">
    <property type="nucleotide sequence ID" value="NZ_CP121472.1"/>
</dbReference>
<reference evidence="1 2" key="1">
    <citation type="journal article" date="2023" name="Microorganisms">
        <title>Thiorhodovibrio frisius and Trv. litoralis spp. nov., Two Novel Members from a Clade of Fastidious Purple Sulfur Bacteria That Exhibit Unique Red-Shifted Light-Harvesting Capabilities.</title>
        <authorList>
            <person name="Methner A."/>
            <person name="Kuzyk S.B."/>
            <person name="Petersen J."/>
            <person name="Bauer S."/>
            <person name="Brinkmann H."/>
            <person name="Sichau K."/>
            <person name="Wanner G."/>
            <person name="Wolf J."/>
            <person name="Neumann-Schaal M."/>
            <person name="Henke P."/>
            <person name="Tank M."/>
            <person name="Sproer C."/>
            <person name="Bunk B."/>
            <person name="Overmann J."/>
        </authorList>
    </citation>
    <scope>NUCLEOTIDE SEQUENCE [LARGE SCALE GENOMIC DNA]</scope>
    <source>
        <strain evidence="1 2">DSM 6702</strain>
    </source>
</reference>
<dbReference type="EMBL" id="CP121472">
    <property type="protein sequence ID" value="WPL18293.1"/>
    <property type="molecule type" value="Genomic_DNA"/>
</dbReference>
<dbReference type="InterPro" id="IPR025528">
    <property type="entry name" value="BrnA_antitoxin"/>
</dbReference>
<evidence type="ECO:0000313" key="2">
    <source>
        <dbReference type="Proteomes" id="UP001432180"/>
    </source>
</evidence>
<keyword evidence="2" id="KW-1185">Reference proteome</keyword>
<proteinExistence type="predicted"/>
<sequence length="105" mass="11944">MKNEPTFITSKSGRVFLLNTEEEEARIQAGIAADPDARELTDEEMADLRPWSEVRAQTKKVKQTISIRLSTEVLEHFKADGPGWQTRIDGVLREYIAAHSSHTYE</sequence>
<protein>
    <recommendedName>
        <fullName evidence="3">BrnA antitoxin of type II toxin-antitoxin system</fullName>
    </recommendedName>
</protein>
<name>A0ABZ0SBA0_9GAMM</name>
<evidence type="ECO:0008006" key="3">
    <source>
        <dbReference type="Google" id="ProtNLM"/>
    </source>
</evidence>
<dbReference type="Pfam" id="PF14384">
    <property type="entry name" value="BrnA_antitoxin"/>
    <property type="match status" value="1"/>
</dbReference>
<evidence type="ECO:0000313" key="1">
    <source>
        <dbReference type="EMBL" id="WPL18293.1"/>
    </source>
</evidence>
<organism evidence="1 2">
    <name type="scientific">Thiorhodovibrio winogradskyi</name>
    <dbReference type="NCBI Taxonomy" id="77007"/>
    <lineage>
        <taxon>Bacteria</taxon>
        <taxon>Pseudomonadati</taxon>
        <taxon>Pseudomonadota</taxon>
        <taxon>Gammaproteobacteria</taxon>
        <taxon>Chromatiales</taxon>
        <taxon>Chromatiaceae</taxon>
        <taxon>Thiorhodovibrio</taxon>
    </lineage>
</organism>
<gene>
    <name evidence="1" type="ORF">Thiowin_03359</name>
</gene>